<dbReference type="PANTHER" id="PTHR11472">
    <property type="entry name" value="DNA REPAIR DEAD HELICASE RAD3/XP-D SUBFAMILY MEMBER"/>
    <property type="match status" value="1"/>
</dbReference>
<dbReference type="Pfam" id="PF00929">
    <property type="entry name" value="RNase_T"/>
    <property type="match status" value="1"/>
</dbReference>
<dbReference type="GO" id="GO:0004527">
    <property type="term" value="F:exonuclease activity"/>
    <property type="evidence" value="ECO:0007669"/>
    <property type="project" value="UniProtKB-ARBA"/>
</dbReference>
<proteinExistence type="inferred from homology"/>
<dbReference type="Gene3D" id="3.40.50.300">
    <property type="entry name" value="P-loop containing nucleotide triphosphate hydrolases"/>
    <property type="match status" value="2"/>
</dbReference>
<dbReference type="InterPro" id="IPR036397">
    <property type="entry name" value="RNaseH_sf"/>
</dbReference>
<dbReference type="InterPro" id="IPR013520">
    <property type="entry name" value="Ribonucl_H"/>
</dbReference>
<organism evidence="8 9">
    <name type="scientific">Bacteriovorax stolpii</name>
    <name type="common">Bdellovibrio stolpii</name>
    <dbReference type="NCBI Taxonomy" id="960"/>
    <lineage>
        <taxon>Bacteria</taxon>
        <taxon>Pseudomonadati</taxon>
        <taxon>Bdellovibrionota</taxon>
        <taxon>Bacteriovoracia</taxon>
        <taxon>Bacteriovoracales</taxon>
        <taxon>Bacteriovoracaceae</taxon>
        <taxon>Bacteriovorax</taxon>
    </lineage>
</organism>
<dbReference type="InterPro" id="IPR012337">
    <property type="entry name" value="RNaseH-like_sf"/>
</dbReference>
<dbReference type="GO" id="GO:0016818">
    <property type="term" value="F:hydrolase activity, acting on acid anhydrides, in phosphorus-containing anhydrides"/>
    <property type="evidence" value="ECO:0007669"/>
    <property type="project" value="InterPro"/>
</dbReference>
<dbReference type="Gene3D" id="3.30.420.10">
    <property type="entry name" value="Ribonuclease H-like superfamily/Ribonuclease H"/>
    <property type="match status" value="1"/>
</dbReference>
<keyword evidence="1" id="KW-0547">Nucleotide-binding</keyword>
<dbReference type="Pfam" id="PF13307">
    <property type="entry name" value="Helicase_C_2"/>
    <property type="match status" value="1"/>
</dbReference>
<evidence type="ECO:0000256" key="6">
    <source>
        <dbReference type="ARBA" id="ARBA00038058"/>
    </source>
</evidence>
<sequence length="986" mass="113113">MSTSIRTLMENDTSHRLGKWAVIDVETSGADPSYDQVIDLGFLEFEGTKLVRKFSSLVQFPGELSSFIQKLTGITDKMLSKAPTWREVEKDLQELYGRKLIAHNADFEQGFLKRSFDKIDDGSTREEYCDTLLFLGLLFPEYSSLKLEHFIQDWKIAETETHRGFEDSLDLLKVVLIATKLTRLDKALYQFLKLQILEKKILADEFWLMQFLHLSDDELHEISRQIDFDLDAHTQIAKEKIWARRFPEIAKPKPVTKNFPLEFSGANIKGIFNDEEKIKALFPLYKKRQAQIDLALKAGQSLKNNIHSLIQAPTGTGKTFGYLIPSVLFSMEEKKPVLVATGTKTLQHQAFDKDVPQVREFLGLSEDEVKIKLLVGSNNHLCESLFRQEESENTLLGYSQDFNDAFTSLYFETVFFHNARSRSHEKLLRDDLPYVLKRKIEPLMKREREIAVDFRSCSGNNCPFKNNCSYITGLREAREANIIIGNHSLMFSWPKGMPRPMHIVVDEAHKIEEEATKAFSLEIDQKSFEIFVGNLQHLQGVGSLFYLLAQNETEPGESSDVIKNLREETLKAHQMLMDHLAPLGEKVSLYFKRMPKYTELFWNELPMINRETHKESIAQGILNSLESVHFILQTYLAHFLPYSGRFDVKNLKSENEIIAFTRFESFFSQLSDYVLTFDSLLKDTPNYCRSMKYIESDGYLFSSSPIDVGRIVSDNLLKTSASVIFTSATLANGTGDTGARGIEWATGYSYLEPERRFKAGTYLPFTFDYKKNTKVFLCDDGPSLYQANFVEHHLKHIKPLIQKLGGRTLLLFSAKSRFEVAREILLKEFEGQIPLFIQGMGTSVVEDFKRSGSGILLGMESFGEGIDIPGDALQFIFIDKVPDLRMDLVINERRDFYEANLGNEFTDYYLAHRTRSLHQKLGRLLRTEQDFGGVIIVDNRVKTWKGKTMEKLVKLMEPYSLERATMAEATKEIEEFILGKGSETQL</sequence>
<reference evidence="8 9" key="1">
    <citation type="submission" date="2018-01" db="EMBL/GenBank/DDBJ databases">
        <title>Complete genome sequence of Bacteriovorax stolpii DSM12778.</title>
        <authorList>
            <person name="Tang B."/>
            <person name="Chang J."/>
        </authorList>
    </citation>
    <scope>NUCLEOTIDE SEQUENCE [LARGE SCALE GENOMIC DNA]</scope>
    <source>
        <strain evidence="8 9">DSM 12778</strain>
    </source>
</reference>
<dbReference type="GO" id="GO:0003676">
    <property type="term" value="F:nucleic acid binding"/>
    <property type="evidence" value="ECO:0007669"/>
    <property type="project" value="InterPro"/>
</dbReference>
<evidence type="ECO:0000259" key="7">
    <source>
        <dbReference type="PROSITE" id="PS51193"/>
    </source>
</evidence>
<dbReference type="RefSeq" id="WP_102244132.1">
    <property type="nucleotide sequence ID" value="NZ_CP025704.1"/>
</dbReference>
<dbReference type="KEGG" id="bsto:C0V70_12160"/>
<keyword evidence="9" id="KW-1185">Reference proteome</keyword>
<dbReference type="InterPro" id="IPR014013">
    <property type="entry name" value="Helic_SF1/SF2_ATP-bd_DinG/Rad3"/>
</dbReference>
<name>A0A2K9NTJ3_BACTC</name>
<dbReference type="CDD" id="cd06127">
    <property type="entry name" value="DEDDh"/>
    <property type="match status" value="1"/>
</dbReference>
<gene>
    <name evidence="8" type="ORF">C0V70_12160</name>
</gene>
<dbReference type="InterPro" id="IPR045028">
    <property type="entry name" value="DinG/Rad3-like"/>
</dbReference>
<dbReference type="Proteomes" id="UP000235584">
    <property type="component" value="Chromosome"/>
</dbReference>
<dbReference type="AlphaFoldDB" id="A0A2K9NTJ3"/>
<comment type="function">
    <text evidence="4">DNA polymerase III is a complex, multichain enzyme responsible for most of the replicative synthesis in bacteria. The epsilon subunit contain the editing function and is a proofreading 3'-5' exonuclease.</text>
</comment>
<dbReference type="EMBL" id="CP025704">
    <property type="protein sequence ID" value="AUN98841.1"/>
    <property type="molecule type" value="Genomic_DNA"/>
</dbReference>
<keyword evidence="3" id="KW-0067">ATP-binding</keyword>
<evidence type="ECO:0000256" key="3">
    <source>
        <dbReference type="ARBA" id="ARBA00022840"/>
    </source>
</evidence>
<dbReference type="SMART" id="SM00491">
    <property type="entry name" value="HELICc2"/>
    <property type="match status" value="1"/>
</dbReference>
<dbReference type="SMART" id="SM00479">
    <property type="entry name" value="EXOIII"/>
    <property type="match status" value="1"/>
</dbReference>
<evidence type="ECO:0000313" key="9">
    <source>
        <dbReference type="Proteomes" id="UP000235584"/>
    </source>
</evidence>
<dbReference type="SUPFAM" id="SSF52540">
    <property type="entry name" value="P-loop containing nucleoside triphosphate hydrolases"/>
    <property type="match status" value="1"/>
</dbReference>
<dbReference type="FunFam" id="3.30.420.10:FF:000045">
    <property type="entry name" value="3'-5' exonuclease DinG"/>
    <property type="match status" value="1"/>
</dbReference>
<dbReference type="InterPro" id="IPR006555">
    <property type="entry name" value="ATP-dep_Helicase_C"/>
</dbReference>
<dbReference type="PANTHER" id="PTHR11472:SF34">
    <property type="entry name" value="REGULATOR OF TELOMERE ELONGATION HELICASE 1"/>
    <property type="match status" value="1"/>
</dbReference>
<protein>
    <recommendedName>
        <fullName evidence="7">Helicase ATP-binding domain-containing protein</fullName>
    </recommendedName>
</protein>
<dbReference type="GO" id="GO:0003678">
    <property type="term" value="F:DNA helicase activity"/>
    <property type="evidence" value="ECO:0007669"/>
    <property type="project" value="TreeGrafter"/>
</dbReference>
<comment type="similarity">
    <text evidence="6">Belongs to the helicase family. DinG subfamily.</text>
</comment>
<dbReference type="GO" id="GO:0005524">
    <property type="term" value="F:ATP binding"/>
    <property type="evidence" value="ECO:0007669"/>
    <property type="project" value="UniProtKB-KW"/>
</dbReference>
<dbReference type="SUPFAM" id="SSF53098">
    <property type="entry name" value="Ribonuclease H-like"/>
    <property type="match status" value="1"/>
</dbReference>
<evidence type="ECO:0000256" key="4">
    <source>
        <dbReference type="ARBA" id="ARBA00025483"/>
    </source>
</evidence>
<dbReference type="InterPro" id="IPR027417">
    <property type="entry name" value="P-loop_NTPase"/>
</dbReference>
<keyword evidence="2" id="KW-0378">Hydrolase</keyword>
<accession>A0A2K9NTJ3</accession>
<feature type="domain" description="Helicase ATP-binding" evidence="7">
    <location>
        <begin position="277"/>
        <end position="560"/>
    </location>
</feature>
<dbReference type="PROSITE" id="PS51193">
    <property type="entry name" value="HELICASE_ATP_BIND_2"/>
    <property type="match status" value="1"/>
</dbReference>
<evidence type="ECO:0000256" key="5">
    <source>
        <dbReference type="ARBA" id="ARBA00026073"/>
    </source>
</evidence>
<evidence type="ECO:0000313" key="8">
    <source>
        <dbReference type="EMBL" id="AUN98841.1"/>
    </source>
</evidence>
<dbReference type="GO" id="GO:0006259">
    <property type="term" value="P:DNA metabolic process"/>
    <property type="evidence" value="ECO:0007669"/>
    <property type="project" value="UniProtKB-ARBA"/>
</dbReference>
<evidence type="ECO:0000256" key="2">
    <source>
        <dbReference type="ARBA" id="ARBA00022801"/>
    </source>
</evidence>
<evidence type="ECO:0000256" key="1">
    <source>
        <dbReference type="ARBA" id="ARBA00022741"/>
    </source>
</evidence>
<comment type="subunit">
    <text evidence="5">DNA polymerase III contains a core (composed of alpha, epsilon and theta chains) that associates with a tau subunit. This core dimerizes to form the POLIII' complex. PolIII' associates with the gamma complex (composed of gamma, delta, delta', psi and chi chains) and with the beta chain to form the complete DNA polymerase III complex.</text>
</comment>